<dbReference type="PANTHER" id="PTHR46033">
    <property type="entry name" value="PROTEIN MAIN-LIKE 2"/>
    <property type="match status" value="1"/>
</dbReference>
<dbReference type="PANTHER" id="PTHR46033:SF8">
    <property type="entry name" value="PROTEIN MAINTENANCE OF MERISTEMS-LIKE"/>
    <property type="match status" value="1"/>
</dbReference>
<feature type="domain" description="Aminotransferase-like plant mobile" evidence="2">
    <location>
        <begin position="18"/>
        <end position="205"/>
    </location>
</feature>
<evidence type="ECO:0000313" key="4">
    <source>
        <dbReference type="Proteomes" id="UP000541444"/>
    </source>
</evidence>
<proteinExistence type="predicted"/>
<dbReference type="InterPro" id="IPR044824">
    <property type="entry name" value="MAIN-like"/>
</dbReference>
<dbReference type="EMBL" id="JACGCM010002435">
    <property type="protein sequence ID" value="KAF6139803.1"/>
    <property type="molecule type" value="Genomic_DNA"/>
</dbReference>
<feature type="compositionally biased region" description="Low complexity" evidence="1">
    <location>
        <begin position="315"/>
        <end position="327"/>
    </location>
</feature>
<comment type="caution">
    <text evidence="3">The sequence shown here is derived from an EMBL/GenBank/DDBJ whole genome shotgun (WGS) entry which is preliminary data.</text>
</comment>
<reference evidence="3 4" key="1">
    <citation type="journal article" date="2020" name="IScience">
        <title>Genome Sequencing of the Endangered Kingdonia uniflora (Circaeasteraceae, Ranunculales) Reveals Potential Mechanisms of Evolutionary Specialization.</title>
        <authorList>
            <person name="Sun Y."/>
            <person name="Deng T."/>
            <person name="Zhang A."/>
            <person name="Moore M.J."/>
            <person name="Landis J.B."/>
            <person name="Lin N."/>
            <person name="Zhang H."/>
            <person name="Zhang X."/>
            <person name="Huang J."/>
            <person name="Zhang X."/>
            <person name="Sun H."/>
            <person name="Wang H."/>
        </authorList>
    </citation>
    <scope>NUCLEOTIDE SEQUENCE [LARGE SCALE GENOMIC DNA]</scope>
    <source>
        <strain evidence="3">TB1705</strain>
        <tissue evidence="3">Leaf</tissue>
    </source>
</reference>
<accession>A0A7J7LB18</accession>
<dbReference type="Pfam" id="PF10536">
    <property type="entry name" value="PMD"/>
    <property type="match status" value="1"/>
</dbReference>
<evidence type="ECO:0000259" key="2">
    <source>
        <dbReference type="Pfam" id="PF10536"/>
    </source>
</evidence>
<evidence type="ECO:0000256" key="1">
    <source>
        <dbReference type="SAM" id="MobiDB-lite"/>
    </source>
</evidence>
<gene>
    <name evidence="3" type="ORF">GIB67_009650</name>
</gene>
<protein>
    <recommendedName>
        <fullName evidence="2">Aminotransferase-like plant mobile domain-containing protein</fullName>
    </recommendedName>
</protein>
<organism evidence="3 4">
    <name type="scientific">Kingdonia uniflora</name>
    <dbReference type="NCBI Taxonomy" id="39325"/>
    <lineage>
        <taxon>Eukaryota</taxon>
        <taxon>Viridiplantae</taxon>
        <taxon>Streptophyta</taxon>
        <taxon>Embryophyta</taxon>
        <taxon>Tracheophyta</taxon>
        <taxon>Spermatophyta</taxon>
        <taxon>Magnoliopsida</taxon>
        <taxon>Ranunculales</taxon>
        <taxon>Circaeasteraceae</taxon>
        <taxon>Kingdonia</taxon>
    </lineage>
</organism>
<feature type="region of interest" description="Disordered" evidence="1">
    <location>
        <begin position="309"/>
        <end position="331"/>
    </location>
</feature>
<dbReference type="GO" id="GO:0010073">
    <property type="term" value="P:meristem maintenance"/>
    <property type="evidence" value="ECO:0007669"/>
    <property type="project" value="InterPro"/>
</dbReference>
<evidence type="ECO:0000313" key="3">
    <source>
        <dbReference type="EMBL" id="KAF6139803.1"/>
    </source>
</evidence>
<dbReference type="AlphaFoldDB" id="A0A7J7LB18"/>
<name>A0A7J7LB18_9MAGN</name>
<sequence>DDTLSILSNARQLLPNIDSSHIKSGNVSIAHLRTYLTVATDREDDIFIARVFIRFMMGHLWFQTANNTVPLRYLAAVVDLDSATQYDWGFAILASLYHSLDTAVTTGGAITGFVQLLTYSFYEYCEVGHSIVKEEVKFLAYPRLKAWEMGNKRKTNDQTTNLFILGRYHIDHRTVETITWEPWLDSAVSKIDDVLTAKLLSRKRMPLQVPNGNCKYYLRDARGSWKARFPEDAEYRSVRTDYTQSWYYTRGGYANVESARVAQRFKELEDELAIAHKKIDSINHQLYAHDLQLRRGRDVRVMLLPSGCGARTRQRGSGPRTRGSGISRRGRGTKFYSNKIVTEVE</sequence>
<feature type="non-terminal residue" evidence="3">
    <location>
        <position position="1"/>
    </location>
</feature>
<keyword evidence="4" id="KW-1185">Reference proteome</keyword>
<dbReference type="InterPro" id="IPR019557">
    <property type="entry name" value="AminoTfrase-like_pln_mobile"/>
</dbReference>
<dbReference type="Proteomes" id="UP000541444">
    <property type="component" value="Unassembled WGS sequence"/>
</dbReference>